<dbReference type="Pfam" id="PF11751">
    <property type="entry name" value="PorP_SprF"/>
    <property type="match status" value="1"/>
</dbReference>
<dbReference type="AlphaFoldDB" id="A0A2I0R421"/>
<evidence type="ECO:0008006" key="4">
    <source>
        <dbReference type="Google" id="ProtNLM"/>
    </source>
</evidence>
<keyword evidence="1" id="KW-0732">Signal</keyword>
<feature type="chain" id="PRO_5014150035" description="Type IX secretion system membrane protein PorP/SprF" evidence="1">
    <location>
        <begin position="21"/>
        <end position="316"/>
    </location>
</feature>
<dbReference type="InterPro" id="IPR019861">
    <property type="entry name" value="PorP/SprF_Bacteroidetes"/>
</dbReference>
<evidence type="ECO:0000313" key="2">
    <source>
        <dbReference type="EMBL" id="PKR81323.1"/>
    </source>
</evidence>
<evidence type="ECO:0000256" key="1">
    <source>
        <dbReference type="SAM" id="SignalP"/>
    </source>
</evidence>
<evidence type="ECO:0000313" key="3">
    <source>
        <dbReference type="Proteomes" id="UP000236654"/>
    </source>
</evidence>
<protein>
    <recommendedName>
        <fullName evidence="4">Type IX secretion system membrane protein PorP/SprF</fullName>
    </recommendedName>
</protein>
<dbReference type="RefSeq" id="WP_101333804.1">
    <property type="nucleotide sequence ID" value="NZ_PJNI01000003.1"/>
</dbReference>
<feature type="signal peptide" evidence="1">
    <location>
        <begin position="1"/>
        <end position="20"/>
    </location>
</feature>
<name>A0A2I0R421_9FLAO</name>
<gene>
    <name evidence="2" type="ORF">CW751_04505</name>
</gene>
<comment type="caution">
    <text evidence="2">The sequence shown here is derived from an EMBL/GenBank/DDBJ whole genome shotgun (WGS) entry which is preliminary data.</text>
</comment>
<accession>A0A2I0R421</accession>
<dbReference type="NCBIfam" id="TIGR03519">
    <property type="entry name" value="T9SS_PorP_fam"/>
    <property type="match status" value="1"/>
</dbReference>
<sequence length="316" mass="36061">MRKILYITILLLLSTSTLNAQQIGMYSDFMRNIFFYSPAYVGSQEALVVSAGYRSQWVGFDDAPADFNINLLGSVKNQGKIGYGVGIYNQNSGLMNTTGIRLNYAHHFNLSKNIKLGLGIQPGYFQYRIRLYDAVTADEGDDVFSGNINSTNAFDINMGFNIYSDRFFVMASAQRILGKMIKFTNFNSQLQFHFNAIAGYNFEFEKQKIKLQPNILFKYTEPVPLQVSPMVTVKYDDKYDLSLMYRHDDAIGIIAGYTWKKRLTVAYGYDISINRIKKYNSGSHEVLISFIINNKKPTLEELDDSLNNSILDEYND</sequence>
<proteinExistence type="predicted"/>
<keyword evidence="3" id="KW-1185">Reference proteome</keyword>
<dbReference type="EMBL" id="PJNI01000003">
    <property type="protein sequence ID" value="PKR81323.1"/>
    <property type="molecule type" value="Genomic_DNA"/>
</dbReference>
<dbReference type="Proteomes" id="UP000236654">
    <property type="component" value="Unassembled WGS sequence"/>
</dbReference>
<organism evidence="2 3">
    <name type="scientific">Brumimicrobium salinarum</name>
    <dbReference type="NCBI Taxonomy" id="2058658"/>
    <lineage>
        <taxon>Bacteria</taxon>
        <taxon>Pseudomonadati</taxon>
        <taxon>Bacteroidota</taxon>
        <taxon>Flavobacteriia</taxon>
        <taxon>Flavobacteriales</taxon>
        <taxon>Crocinitomicaceae</taxon>
        <taxon>Brumimicrobium</taxon>
    </lineage>
</organism>
<dbReference type="OrthoDB" id="1114455at2"/>
<reference evidence="2 3" key="1">
    <citation type="submission" date="2017-12" db="EMBL/GenBank/DDBJ databases">
        <title>The draft genome sequence of Brumimicrobium saltpan LHR20.</title>
        <authorList>
            <person name="Do Z.-J."/>
            <person name="Luo H.-R."/>
        </authorList>
    </citation>
    <scope>NUCLEOTIDE SEQUENCE [LARGE SCALE GENOMIC DNA]</scope>
    <source>
        <strain evidence="2 3">LHR20</strain>
    </source>
</reference>